<dbReference type="PANTHER" id="PTHR10963">
    <property type="entry name" value="GLYCOSYL HYDROLASE-RELATED"/>
    <property type="match status" value="1"/>
</dbReference>
<feature type="signal peptide" evidence="3">
    <location>
        <begin position="1"/>
        <end position="25"/>
    </location>
</feature>
<comment type="similarity">
    <text evidence="1">Belongs to the glycosyl hydrolase 16 family.</text>
</comment>
<dbReference type="GO" id="GO:0004553">
    <property type="term" value="F:hydrolase activity, hydrolyzing O-glycosyl compounds"/>
    <property type="evidence" value="ECO:0007669"/>
    <property type="project" value="InterPro"/>
</dbReference>
<dbReference type="PROSITE" id="PS51762">
    <property type="entry name" value="GH16_2"/>
    <property type="match status" value="1"/>
</dbReference>
<dbReference type="CDD" id="cd00413">
    <property type="entry name" value="Glyco_hydrolase_16"/>
    <property type="match status" value="1"/>
</dbReference>
<feature type="domain" description="GH16" evidence="4">
    <location>
        <begin position="99"/>
        <end position="330"/>
    </location>
</feature>
<dbReference type="InterPro" id="IPR013320">
    <property type="entry name" value="ConA-like_dom_sf"/>
</dbReference>
<name>A0A239P088_9ACTN</name>
<proteinExistence type="inferred from homology"/>
<dbReference type="Gene3D" id="2.60.120.200">
    <property type="match status" value="1"/>
</dbReference>
<dbReference type="RefSeq" id="WP_089330529.1">
    <property type="nucleotide sequence ID" value="NZ_FZOR01000054.1"/>
</dbReference>
<dbReference type="OrthoDB" id="9809583at2"/>
<dbReference type="SUPFAM" id="SSF49899">
    <property type="entry name" value="Concanavalin A-like lectins/glucanases"/>
    <property type="match status" value="1"/>
</dbReference>
<evidence type="ECO:0000256" key="3">
    <source>
        <dbReference type="SAM" id="SignalP"/>
    </source>
</evidence>
<keyword evidence="3" id="KW-0732">Signal</keyword>
<evidence type="ECO:0000256" key="1">
    <source>
        <dbReference type="ARBA" id="ARBA00006865"/>
    </source>
</evidence>
<reference evidence="5 6" key="1">
    <citation type="submission" date="2017-06" db="EMBL/GenBank/DDBJ databases">
        <authorList>
            <person name="Kim H.J."/>
            <person name="Triplett B.A."/>
        </authorList>
    </citation>
    <scope>NUCLEOTIDE SEQUENCE [LARGE SCALE GENOMIC DNA]</scope>
    <source>
        <strain evidence="5 6">DSM 44715</strain>
    </source>
</reference>
<feature type="region of interest" description="Disordered" evidence="2">
    <location>
        <begin position="44"/>
        <end position="96"/>
    </location>
</feature>
<keyword evidence="6" id="KW-1185">Reference proteome</keyword>
<dbReference type="EMBL" id="FZOR01000054">
    <property type="protein sequence ID" value="SNT59779.1"/>
    <property type="molecule type" value="Genomic_DNA"/>
</dbReference>
<evidence type="ECO:0000256" key="2">
    <source>
        <dbReference type="SAM" id="MobiDB-lite"/>
    </source>
</evidence>
<dbReference type="InterPro" id="IPR000757">
    <property type="entry name" value="Beta-glucanase-like"/>
</dbReference>
<evidence type="ECO:0000259" key="4">
    <source>
        <dbReference type="PROSITE" id="PS51762"/>
    </source>
</evidence>
<dbReference type="PANTHER" id="PTHR10963:SF55">
    <property type="entry name" value="GLYCOSIDE HYDROLASE FAMILY 16 PROTEIN"/>
    <property type="match status" value="1"/>
</dbReference>
<organism evidence="5 6">
    <name type="scientific">Actinomadura meyerae</name>
    <dbReference type="NCBI Taxonomy" id="240840"/>
    <lineage>
        <taxon>Bacteria</taxon>
        <taxon>Bacillati</taxon>
        <taxon>Actinomycetota</taxon>
        <taxon>Actinomycetes</taxon>
        <taxon>Streptosporangiales</taxon>
        <taxon>Thermomonosporaceae</taxon>
        <taxon>Actinomadura</taxon>
    </lineage>
</organism>
<feature type="chain" id="PRO_5012353804" evidence="3">
    <location>
        <begin position="26"/>
        <end position="330"/>
    </location>
</feature>
<feature type="compositionally biased region" description="Low complexity" evidence="2">
    <location>
        <begin position="77"/>
        <end position="96"/>
    </location>
</feature>
<gene>
    <name evidence="5" type="ORF">SAMN05443665_105410</name>
</gene>
<dbReference type="GO" id="GO:0005975">
    <property type="term" value="P:carbohydrate metabolic process"/>
    <property type="evidence" value="ECO:0007669"/>
    <property type="project" value="InterPro"/>
</dbReference>
<accession>A0A239P088</accession>
<sequence>MSFSFRRRAVVVTVTAVTVGVSAFAALHESSADVGRTGTAAEFHPVPAGKPAAPSKAPRAAEDAARGSVQAERTTKKTGGTSKKKAAPASGAATAAQRYGWGRPVAHDEFNGRLDRKAWELYDGEGHAGNGRRSPDAVTVQNGALRITGRPDGTTGGLGWRDGDQKYGRWEARVRMNRACACYNANMLLWPVNGGGGTAPEGGGGEIDYMETYGDNGLRKGANFFLHFDQKKGSEQKGREGNSGRIDGRANVDLTKWHTFAIEWTPKEINGYVDGRRHFHTTRQDVQPPRAMGQAIQLDWMPELKKLTARGIDKNRNATLEIDWIRMYDA</sequence>
<protein>
    <submittedName>
        <fullName evidence="5">Licheninase</fullName>
    </submittedName>
</protein>
<dbReference type="Proteomes" id="UP000198318">
    <property type="component" value="Unassembled WGS sequence"/>
</dbReference>
<feature type="compositionally biased region" description="Low complexity" evidence="2">
    <location>
        <begin position="47"/>
        <end position="58"/>
    </location>
</feature>
<dbReference type="Pfam" id="PF00722">
    <property type="entry name" value="Glyco_hydro_16"/>
    <property type="match status" value="1"/>
</dbReference>
<evidence type="ECO:0000313" key="5">
    <source>
        <dbReference type="EMBL" id="SNT59779.1"/>
    </source>
</evidence>
<dbReference type="AlphaFoldDB" id="A0A239P088"/>
<dbReference type="InterPro" id="IPR050546">
    <property type="entry name" value="Glycosyl_Hydrlase_16"/>
</dbReference>
<evidence type="ECO:0000313" key="6">
    <source>
        <dbReference type="Proteomes" id="UP000198318"/>
    </source>
</evidence>